<dbReference type="RefSeq" id="WP_015852808.1">
    <property type="nucleotide sequence ID" value="NC_012881.1"/>
</dbReference>
<proteinExistence type="inferred from homology"/>
<evidence type="ECO:0000256" key="5">
    <source>
        <dbReference type="ARBA" id="ARBA00022605"/>
    </source>
</evidence>
<keyword evidence="6" id="KW-0808">Transferase</keyword>
<dbReference type="InterPro" id="IPR015424">
    <property type="entry name" value="PyrdxlP-dep_Trfase"/>
</dbReference>
<dbReference type="InterPro" id="IPR015421">
    <property type="entry name" value="PyrdxlP-dep_Trfase_major"/>
</dbReference>
<evidence type="ECO:0000313" key="13">
    <source>
        <dbReference type="EMBL" id="ACS80992.1"/>
    </source>
</evidence>
<evidence type="ECO:0000256" key="6">
    <source>
        <dbReference type="ARBA" id="ARBA00022679"/>
    </source>
</evidence>
<protein>
    <recommendedName>
        <fullName evidence="3">histidinol-phosphate transaminase</fullName>
        <ecNumber evidence="3">2.6.1.9</ecNumber>
    </recommendedName>
</protein>
<dbReference type="GO" id="GO:0000160">
    <property type="term" value="P:phosphorelay signal transduction system"/>
    <property type="evidence" value="ECO:0007669"/>
    <property type="project" value="InterPro"/>
</dbReference>
<evidence type="ECO:0000256" key="9">
    <source>
        <dbReference type="ARBA" id="ARBA00047481"/>
    </source>
</evidence>
<dbReference type="STRING" id="526222.Desal_2940"/>
<comment type="pathway">
    <text evidence="1">Amino-acid biosynthesis; L-histidine biosynthesis; L-histidine from 5-phospho-alpha-D-ribose 1-diphosphate: step 7/9.</text>
</comment>
<keyword evidence="8" id="KW-0368">Histidine biosynthesis</keyword>
<dbReference type="HOGENOM" id="CLU_517531_0_0_7"/>
<comment type="similarity">
    <text evidence="2">Belongs to the class-II pyridoxal-phosphate-dependent aminotransferase family. Histidinol-phosphate aminotransferase subfamily.</text>
</comment>
<dbReference type="CDD" id="cd00609">
    <property type="entry name" value="AAT_like"/>
    <property type="match status" value="1"/>
</dbReference>
<gene>
    <name evidence="13" type="ordered locus">Desal_2940</name>
</gene>
<dbReference type="InterPro" id="IPR036641">
    <property type="entry name" value="HPT_dom_sf"/>
</dbReference>
<comment type="catalytic activity">
    <reaction evidence="9">
        <text>L-histidinol phosphate + 2-oxoglutarate = 3-(imidazol-4-yl)-2-oxopropyl phosphate + L-glutamate</text>
        <dbReference type="Rhea" id="RHEA:23744"/>
        <dbReference type="ChEBI" id="CHEBI:16810"/>
        <dbReference type="ChEBI" id="CHEBI:29985"/>
        <dbReference type="ChEBI" id="CHEBI:57766"/>
        <dbReference type="ChEBI" id="CHEBI:57980"/>
        <dbReference type="EC" id="2.6.1.9"/>
    </reaction>
</comment>
<dbReference type="Gene3D" id="3.90.1150.10">
    <property type="entry name" value="Aspartate Aminotransferase, domain 1"/>
    <property type="match status" value="1"/>
</dbReference>
<evidence type="ECO:0000256" key="4">
    <source>
        <dbReference type="ARBA" id="ARBA00022576"/>
    </source>
</evidence>
<feature type="region of interest" description="Disordered" evidence="11">
    <location>
        <begin position="130"/>
        <end position="190"/>
    </location>
</feature>
<evidence type="ECO:0000256" key="2">
    <source>
        <dbReference type="ARBA" id="ARBA00007970"/>
    </source>
</evidence>
<dbReference type="PANTHER" id="PTHR43643">
    <property type="entry name" value="HISTIDINOL-PHOSPHATE AMINOTRANSFERASE 2"/>
    <property type="match status" value="1"/>
</dbReference>
<dbReference type="OrthoDB" id="5362312at2"/>
<dbReference type="EMBL" id="CP001649">
    <property type="protein sequence ID" value="ACS80992.1"/>
    <property type="molecule type" value="Genomic_DNA"/>
</dbReference>
<organism evidence="13 14">
    <name type="scientific">Maridesulfovibrio salexigens (strain ATCC 14822 / DSM 2638 / NCIMB 8403 / VKM B-1763)</name>
    <name type="common">Desulfovibrio salexigens</name>
    <dbReference type="NCBI Taxonomy" id="526222"/>
    <lineage>
        <taxon>Bacteria</taxon>
        <taxon>Pseudomonadati</taxon>
        <taxon>Thermodesulfobacteriota</taxon>
        <taxon>Desulfovibrionia</taxon>
        <taxon>Desulfovibrionales</taxon>
        <taxon>Desulfovibrionaceae</taxon>
        <taxon>Maridesulfovibrio</taxon>
    </lineage>
</organism>
<name>C6C0P5_MARSD</name>
<feature type="domain" description="HPt" evidence="12">
    <location>
        <begin position="3"/>
        <end position="108"/>
    </location>
</feature>
<dbReference type="GO" id="GO:0004400">
    <property type="term" value="F:histidinol-phosphate transaminase activity"/>
    <property type="evidence" value="ECO:0007669"/>
    <property type="project" value="UniProtKB-EC"/>
</dbReference>
<comment type="caution">
    <text evidence="10">Lacks conserved residue(s) required for the propagation of feature annotation.</text>
</comment>
<dbReference type="GO" id="GO:0000105">
    <property type="term" value="P:L-histidine biosynthetic process"/>
    <property type="evidence" value="ECO:0007669"/>
    <property type="project" value="UniProtKB-KW"/>
</dbReference>
<dbReference type="PROSITE" id="PS50894">
    <property type="entry name" value="HPT"/>
    <property type="match status" value="1"/>
</dbReference>
<evidence type="ECO:0000313" key="14">
    <source>
        <dbReference type="Proteomes" id="UP000002601"/>
    </source>
</evidence>
<dbReference type="InterPro" id="IPR004839">
    <property type="entry name" value="Aminotransferase_I/II_large"/>
</dbReference>
<feature type="compositionally biased region" description="Low complexity" evidence="11">
    <location>
        <begin position="159"/>
        <end position="168"/>
    </location>
</feature>
<dbReference type="Pfam" id="PF00155">
    <property type="entry name" value="Aminotran_1_2"/>
    <property type="match status" value="1"/>
</dbReference>
<dbReference type="PANTHER" id="PTHR43643:SF6">
    <property type="entry name" value="HISTIDINOL-PHOSPHATE AMINOTRANSFERASE"/>
    <property type="match status" value="1"/>
</dbReference>
<dbReference type="InterPro" id="IPR050106">
    <property type="entry name" value="HistidinolP_aminotransfase"/>
</dbReference>
<evidence type="ECO:0000256" key="1">
    <source>
        <dbReference type="ARBA" id="ARBA00005011"/>
    </source>
</evidence>
<dbReference type="InterPro" id="IPR008207">
    <property type="entry name" value="Sig_transdc_His_kin_Hpt_dom"/>
</dbReference>
<evidence type="ECO:0000256" key="10">
    <source>
        <dbReference type="PROSITE-ProRule" id="PRU00110"/>
    </source>
</evidence>
<feature type="compositionally biased region" description="Basic and acidic residues" evidence="11">
    <location>
        <begin position="131"/>
        <end position="143"/>
    </location>
</feature>
<dbReference type="AlphaFoldDB" id="C6C0P5"/>
<evidence type="ECO:0000259" key="12">
    <source>
        <dbReference type="PROSITE" id="PS50894"/>
    </source>
</evidence>
<keyword evidence="7" id="KW-0663">Pyridoxal phosphate</keyword>
<dbReference type="GO" id="GO:0030170">
    <property type="term" value="F:pyridoxal phosphate binding"/>
    <property type="evidence" value="ECO:0007669"/>
    <property type="project" value="InterPro"/>
</dbReference>
<dbReference type="GO" id="GO:0004672">
    <property type="term" value="F:protein kinase activity"/>
    <property type="evidence" value="ECO:0007669"/>
    <property type="project" value="UniProtKB-ARBA"/>
</dbReference>
<reference evidence="13 14" key="1">
    <citation type="submission" date="2009-06" db="EMBL/GenBank/DDBJ databases">
        <title>Complete sequence of Desulfovibrio salexigens DSM 2638.</title>
        <authorList>
            <consortium name="US DOE Joint Genome Institute"/>
            <person name="Lucas S."/>
            <person name="Copeland A."/>
            <person name="Lapidus A."/>
            <person name="Glavina del Rio T."/>
            <person name="Tice H."/>
            <person name="Bruce D."/>
            <person name="Goodwin L."/>
            <person name="Pitluck S."/>
            <person name="Munk A.C."/>
            <person name="Brettin T."/>
            <person name="Detter J.C."/>
            <person name="Han C."/>
            <person name="Tapia R."/>
            <person name="Larimer F."/>
            <person name="Land M."/>
            <person name="Hauser L."/>
            <person name="Kyrpides N."/>
            <person name="Anderson I."/>
            <person name="Wall J.D."/>
            <person name="Arkin A.P."/>
            <person name="Dehal P."/>
            <person name="Chivian D."/>
            <person name="Giles B."/>
            <person name="Hazen T.C."/>
        </authorList>
    </citation>
    <scope>NUCLEOTIDE SEQUENCE [LARGE SCALE GENOMIC DNA]</scope>
    <source>
        <strain evidence="14">ATCC 14822 / DSM 2638 / NCIMB 8403 / VKM B-1763</strain>
    </source>
</reference>
<dbReference type="KEGG" id="dsa:Desal_2940"/>
<keyword evidence="14" id="KW-1185">Reference proteome</keyword>
<evidence type="ECO:0000256" key="8">
    <source>
        <dbReference type="ARBA" id="ARBA00023102"/>
    </source>
</evidence>
<dbReference type="InterPro" id="IPR015422">
    <property type="entry name" value="PyrdxlP-dep_Trfase_small"/>
</dbReference>
<accession>C6C0P5</accession>
<evidence type="ECO:0000256" key="11">
    <source>
        <dbReference type="SAM" id="MobiDB-lite"/>
    </source>
</evidence>
<dbReference type="eggNOG" id="COG0079">
    <property type="taxonomic scope" value="Bacteria"/>
</dbReference>
<keyword evidence="5" id="KW-0028">Amino-acid biosynthesis</keyword>
<dbReference type="SUPFAM" id="SSF53383">
    <property type="entry name" value="PLP-dependent transferases"/>
    <property type="match status" value="1"/>
</dbReference>
<keyword evidence="4" id="KW-0032">Aminotransferase</keyword>
<sequence>MTDNLQEDVALQHFVEQSLDKLDQIENVLIEMEKSSSPSAASVAQVYGILVSLKESASLLELTNISRVADEIGKVLDQIFKNEIELSNDLLNIIIDSFDKLNEIVSNATLSDDIDIRIITLPLEMYSKPVTKTEAREPQKKAETATLAPEPEPVAAPEPEPEVTAAPAEEIKEPELPETEIPQAKPKPGKKLSSAAFRKKYGIKKEIDLASNSNPLGVSKAVSNSIVNMANNCSAFENGSADSLKFGLAKRHDVPEECVLVAGGAVEILDLALRLTAIPGVDHVLSYEYGMPEYSSVAALCGVELLRLPRGRNYSPPLDQLVTTANENTAAVIITNPDEPSGYGLPAEELATMSNLLPKRTLLIVDERSVEFSWPEDDYSMVNFLEKAPNLVILRSFSWSFGLRGVRLGYALMNSERAREFEESRLPTPISPLNIGAGLAALNHNEFYYSTIALIIRGRERVQKGLEELGCTVYPSQSNFIMFSSPIPAKQLCAEMLDHGFKLRKLDDFGLPDMLTVSIGNNSRNRMFLAAMKNIL</sequence>
<dbReference type="EC" id="2.6.1.9" evidence="3"/>
<evidence type="ECO:0000256" key="7">
    <source>
        <dbReference type="ARBA" id="ARBA00022898"/>
    </source>
</evidence>
<evidence type="ECO:0000256" key="3">
    <source>
        <dbReference type="ARBA" id="ARBA00012748"/>
    </source>
</evidence>
<dbReference type="Gene3D" id="3.40.640.10">
    <property type="entry name" value="Type I PLP-dependent aspartate aminotransferase-like (Major domain)"/>
    <property type="match status" value="1"/>
</dbReference>
<dbReference type="Gene3D" id="1.20.120.160">
    <property type="entry name" value="HPT domain"/>
    <property type="match status" value="1"/>
</dbReference>
<dbReference type="Proteomes" id="UP000002601">
    <property type="component" value="Chromosome"/>
</dbReference>
<dbReference type="SUPFAM" id="SSF47226">
    <property type="entry name" value="Histidine-containing phosphotransfer domain, HPT domain"/>
    <property type="match status" value="1"/>
</dbReference>